<dbReference type="InParanoid" id="A0A0C2X904"/>
<dbReference type="EMBL" id="KN818240">
    <property type="protein sequence ID" value="KIL65796.1"/>
    <property type="molecule type" value="Genomic_DNA"/>
</dbReference>
<evidence type="ECO:0000313" key="2">
    <source>
        <dbReference type="Proteomes" id="UP000054549"/>
    </source>
</evidence>
<dbReference type="Proteomes" id="UP000054549">
    <property type="component" value="Unassembled WGS sequence"/>
</dbReference>
<evidence type="ECO:0000313" key="1">
    <source>
        <dbReference type="EMBL" id="KIL65796.1"/>
    </source>
</evidence>
<organism evidence="1 2">
    <name type="scientific">Amanita muscaria (strain Koide BX008)</name>
    <dbReference type="NCBI Taxonomy" id="946122"/>
    <lineage>
        <taxon>Eukaryota</taxon>
        <taxon>Fungi</taxon>
        <taxon>Dikarya</taxon>
        <taxon>Basidiomycota</taxon>
        <taxon>Agaricomycotina</taxon>
        <taxon>Agaricomycetes</taxon>
        <taxon>Agaricomycetidae</taxon>
        <taxon>Agaricales</taxon>
        <taxon>Pluteineae</taxon>
        <taxon>Amanitaceae</taxon>
        <taxon>Amanita</taxon>
    </lineage>
</organism>
<gene>
    <name evidence="1" type="ORF">M378DRAFT_463848</name>
</gene>
<proteinExistence type="predicted"/>
<sequence>MGTSLTSPWDEAEGLTLLSFFSPGTGIKHANMGVRVNTNVEGTSLSLVHYGKATGASCLCWKRNADSAWPKTMPNEKI</sequence>
<accession>A0A0C2X904</accession>
<protein>
    <submittedName>
        <fullName evidence="1">Uncharacterized protein</fullName>
    </submittedName>
</protein>
<keyword evidence="2" id="KW-1185">Reference proteome</keyword>
<dbReference type="AlphaFoldDB" id="A0A0C2X904"/>
<reference evidence="1 2" key="1">
    <citation type="submission" date="2014-04" db="EMBL/GenBank/DDBJ databases">
        <title>Evolutionary Origins and Diversification of the Mycorrhizal Mutualists.</title>
        <authorList>
            <consortium name="DOE Joint Genome Institute"/>
            <consortium name="Mycorrhizal Genomics Consortium"/>
            <person name="Kohler A."/>
            <person name="Kuo A."/>
            <person name="Nagy L.G."/>
            <person name="Floudas D."/>
            <person name="Copeland A."/>
            <person name="Barry K.W."/>
            <person name="Cichocki N."/>
            <person name="Veneault-Fourrey C."/>
            <person name="LaButti K."/>
            <person name="Lindquist E.A."/>
            <person name="Lipzen A."/>
            <person name="Lundell T."/>
            <person name="Morin E."/>
            <person name="Murat C."/>
            <person name="Riley R."/>
            <person name="Ohm R."/>
            <person name="Sun H."/>
            <person name="Tunlid A."/>
            <person name="Henrissat B."/>
            <person name="Grigoriev I.V."/>
            <person name="Hibbett D.S."/>
            <person name="Martin F."/>
        </authorList>
    </citation>
    <scope>NUCLEOTIDE SEQUENCE [LARGE SCALE GENOMIC DNA]</scope>
    <source>
        <strain evidence="1 2">Koide BX008</strain>
    </source>
</reference>
<name>A0A0C2X904_AMAMK</name>
<dbReference type="HOGENOM" id="CLU_2621512_0_0_1"/>